<dbReference type="InterPro" id="IPR003594">
    <property type="entry name" value="HATPase_dom"/>
</dbReference>
<accession>A0ABT4BTS7</accession>
<dbReference type="RefSeq" id="WP_268057760.1">
    <property type="nucleotide sequence ID" value="NZ_JAPOHA010000004.1"/>
</dbReference>
<keyword evidence="6" id="KW-0547">Nucleotide-binding</keyword>
<evidence type="ECO:0000256" key="1">
    <source>
        <dbReference type="ARBA" id="ARBA00004651"/>
    </source>
</evidence>
<dbReference type="InterPro" id="IPR010559">
    <property type="entry name" value="Sig_transdc_His_kin_internal"/>
</dbReference>
<dbReference type="InterPro" id="IPR003660">
    <property type="entry name" value="HAMP_dom"/>
</dbReference>
<evidence type="ECO:0000256" key="2">
    <source>
        <dbReference type="ARBA" id="ARBA00022475"/>
    </source>
</evidence>
<evidence type="ECO:0000313" key="15">
    <source>
        <dbReference type="Proteomes" id="UP001082703"/>
    </source>
</evidence>
<evidence type="ECO:0000256" key="12">
    <source>
        <dbReference type="SAM" id="Phobius"/>
    </source>
</evidence>
<keyword evidence="4" id="KW-0808">Transferase</keyword>
<keyword evidence="2" id="KW-1003">Cell membrane</keyword>
<keyword evidence="15" id="KW-1185">Reference proteome</keyword>
<comment type="subcellular location">
    <subcellularLocation>
        <location evidence="1">Cell membrane</location>
        <topology evidence="1">Multi-pass membrane protein</topology>
    </subcellularLocation>
</comment>
<keyword evidence="7 14" id="KW-0418">Kinase</keyword>
<proteinExistence type="predicted"/>
<dbReference type="GO" id="GO:0016301">
    <property type="term" value="F:kinase activity"/>
    <property type="evidence" value="ECO:0007669"/>
    <property type="project" value="UniProtKB-KW"/>
</dbReference>
<evidence type="ECO:0000256" key="11">
    <source>
        <dbReference type="ARBA" id="ARBA00023136"/>
    </source>
</evidence>
<evidence type="ECO:0000256" key="8">
    <source>
        <dbReference type="ARBA" id="ARBA00022840"/>
    </source>
</evidence>
<evidence type="ECO:0000256" key="10">
    <source>
        <dbReference type="ARBA" id="ARBA00023012"/>
    </source>
</evidence>
<keyword evidence="10" id="KW-0902">Two-component regulatory system</keyword>
<feature type="transmembrane region" description="Helical" evidence="12">
    <location>
        <begin position="300"/>
        <end position="318"/>
    </location>
</feature>
<dbReference type="Pfam" id="PF02518">
    <property type="entry name" value="HATPase_c"/>
    <property type="match status" value="1"/>
</dbReference>
<organism evidence="14 15">
    <name type="scientific">Caproiciproducens galactitolivorans</name>
    <dbReference type="NCBI Taxonomy" id="642589"/>
    <lineage>
        <taxon>Bacteria</taxon>
        <taxon>Bacillati</taxon>
        <taxon>Bacillota</taxon>
        <taxon>Clostridia</taxon>
        <taxon>Eubacteriales</taxon>
        <taxon>Acutalibacteraceae</taxon>
        <taxon>Caproiciproducens</taxon>
    </lineage>
</organism>
<feature type="domain" description="HAMP" evidence="13">
    <location>
        <begin position="320"/>
        <end position="372"/>
    </location>
</feature>
<evidence type="ECO:0000313" key="14">
    <source>
        <dbReference type="EMBL" id="MCY1713740.1"/>
    </source>
</evidence>
<dbReference type="PROSITE" id="PS50885">
    <property type="entry name" value="HAMP"/>
    <property type="match status" value="1"/>
</dbReference>
<evidence type="ECO:0000256" key="9">
    <source>
        <dbReference type="ARBA" id="ARBA00022989"/>
    </source>
</evidence>
<sequence length="599" mass="68930">MRLFNYKNLRITQKITIMFIFLIVLPAGSFSCYFYSSQLSRLYGQALQDRQTSIDQLTNNLNTTFLSVEELSRDLAYKSSIVGLLSRRNLDQFPTWYANYFDQSVLALKYSLKYQNLGINNIAVYSNNHSVKEKDNFYHSTRIFGQDFYRDFKENKKDFDFYLLEKEKAKSYFEAKDGEKFSHPDSIVLCVRKILDSSSEHELGLLVFEMSPDQLFDSVEKANQKGGKYSLLLPNKGFYGASPLAEVFSGDPSHLKGSGQSSLHEESRDYFYSTINQFDIIVTDSNYVDKKAYTSPTLRISLIFAWIALIQFFIMNILTRRIFAAVNHDISQIDSIIQNDFNGQLPETRNDEIGDLERRYNILLNKINTLISNIVQKEIASKTAQLKALQYQINPHFIYNTLNVFSGNAEKNGNYELSEAISYFGHLLRYNMKDDGIYSTVGLELENAVSLIKVYSMKYLGKLQLQLECTPEVKKCKIIKFLIQPILENSVLHGFRSRNDDMNITITAVHKGESLVIKVMDDGIGMSAQRLLDVRGNIFRDVPLQDLSNENSSFIGLNNVYKRIMLFYGENSSLEIDSREDSFTCVTVRIPYNKTREET</sequence>
<keyword evidence="9 12" id="KW-1133">Transmembrane helix</keyword>
<evidence type="ECO:0000256" key="6">
    <source>
        <dbReference type="ARBA" id="ARBA00022741"/>
    </source>
</evidence>
<reference evidence="14 15" key="1">
    <citation type="submission" date="2022-11" db="EMBL/GenBank/DDBJ databases">
        <authorList>
            <person name="Caiyu Z."/>
        </authorList>
    </citation>
    <scope>NUCLEOTIDE SEQUENCE [LARGE SCALE GENOMIC DNA]</scope>
    <source>
        <strain evidence="14 15">YR-4</strain>
    </source>
</reference>
<dbReference type="InterPro" id="IPR050640">
    <property type="entry name" value="Bact_2-comp_sensor_kinase"/>
</dbReference>
<dbReference type="PANTHER" id="PTHR34220:SF11">
    <property type="entry name" value="SENSOR PROTEIN KINASE HPTS"/>
    <property type="match status" value="1"/>
</dbReference>
<dbReference type="PANTHER" id="PTHR34220">
    <property type="entry name" value="SENSOR HISTIDINE KINASE YPDA"/>
    <property type="match status" value="1"/>
</dbReference>
<name>A0ABT4BTS7_9FIRM</name>
<keyword evidence="3" id="KW-0597">Phosphoprotein</keyword>
<gene>
    <name evidence="14" type="ORF">OUY18_05660</name>
</gene>
<evidence type="ECO:0000256" key="7">
    <source>
        <dbReference type="ARBA" id="ARBA00022777"/>
    </source>
</evidence>
<dbReference type="SUPFAM" id="SSF55874">
    <property type="entry name" value="ATPase domain of HSP90 chaperone/DNA topoisomerase II/histidine kinase"/>
    <property type="match status" value="1"/>
</dbReference>
<dbReference type="Pfam" id="PF06580">
    <property type="entry name" value="His_kinase"/>
    <property type="match status" value="1"/>
</dbReference>
<comment type="caution">
    <text evidence="14">The sequence shown here is derived from an EMBL/GenBank/DDBJ whole genome shotgun (WGS) entry which is preliminary data.</text>
</comment>
<keyword evidence="11 12" id="KW-0472">Membrane</keyword>
<evidence type="ECO:0000256" key="4">
    <source>
        <dbReference type="ARBA" id="ARBA00022679"/>
    </source>
</evidence>
<dbReference type="PROSITE" id="PS51257">
    <property type="entry name" value="PROKAR_LIPOPROTEIN"/>
    <property type="match status" value="1"/>
</dbReference>
<evidence type="ECO:0000256" key="3">
    <source>
        <dbReference type="ARBA" id="ARBA00022553"/>
    </source>
</evidence>
<feature type="transmembrane region" description="Helical" evidence="12">
    <location>
        <begin position="15"/>
        <end position="35"/>
    </location>
</feature>
<dbReference type="Proteomes" id="UP001082703">
    <property type="component" value="Unassembled WGS sequence"/>
</dbReference>
<keyword evidence="5 12" id="KW-0812">Transmembrane</keyword>
<dbReference type="EMBL" id="JAPOHA010000004">
    <property type="protein sequence ID" value="MCY1713740.1"/>
    <property type="molecule type" value="Genomic_DNA"/>
</dbReference>
<dbReference type="Gene3D" id="3.30.565.10">
    <property type="entry name" value="Histidine kinase-like ATPase, C-terminal domain"/>
    <property type="match status" value="1"/>
</dbReference>
<evidence type="ECO:0000259" key="13">
    <source>
        <dbReference type="PROSITE" id="PS50885"/>
    </source>
</evidence>
<dbReference type="Gene3D" id="6.10.340.10">
    <property type="match status" value="1"/>
</dbReference>
<protein>
    <submittedName>
        <fullName evidence="14">Histidine kinase</fullName>
    </submittedName>
</protein>
<evidence type="ECO:0000256" key="5">
    <source>
        <dbReference type="ARBA" id="ARBA00022692"/>
    </source>
</evidence>
<keyword evidence="8" id="KW-0067">ATP-binding</keyword>
<dbReference type="InterPro" id="IPR036890">
    <property type="entry name" value="HATPase_C_sf"/>
</dbReference>